<comment type="function">
    <text evidence="8">Broad specificity carboxypetidase that releases amino acids sequentially from the C-terminus, including neutral, aromatic, polar and basic residues.</text>
</comment>
<keyword evidence="5 8" id="KW-0482">Metalloprotease</keyword>
<dbReference type="GO" id="GO:0006508">
    <property type="term" value="P:proteolysis"/>
    <property type="evidence" value="ECO:0007669"/>
    <property type="project" value="UniProtKB-UniRule"/>
</dbReference>
<dbReference type="RefSeq" id="WP_101521598.1">
    <property type="nucleotide sequence ID" value="NZ_PKLZ01000008.1"/>
</dbReference>
<dbReference type="PRINTS" id="PR00998">
    <property type="entry name" value="CRBOXYPTASET"/>
</dbReference>
<dbReference type="PANTHER" id="PTHR34217:SF1">
    <property type="entry name" value="CARBOXYPEPTIDASE 1"/>
    <property type="match status" value="1"/>
</dbReference>
<comment type="cofactor">
    <cofactor evidence="9">
        <name>Zn(2+)</name>
        <dbReference type="ChEBI" id="CHEBI:29105"/>
    </cofactor>
    <text evidence="9">Binds 1 zinc ion per subunit.</text>
</comment>
<protein>
    <recommendedName>
        <fullName evidence="8">Metal-dependent carboxypeptidase</fullName>
        <ecNumber evidence="8">3.4.17.19</ecNumber>
    </recommendedName>
</protein>
<dbReference type="EMBL" id="PKLZ01000008">
    <property type="protein sequence ID" value="PLW82346.1"/>
    <property type="molecule type" value="Genomic_DNA"/>
</dbReference>
<evidence type="ECO:0000313" key="11">
    <source>
        <dbReference type="EMBL" id="PLW82346.1"/>
    </source>
</evidence>
<evidence type="ECO:0000256" key="10">
    <source>
        <dbReference type="PIRSR" id="PIRSR006615-2"/>
    </source>
</evidence>
<keyword evidence="12" id="KW-1185">Reference proteome</keyword>
<evidence type="ECO:0000256" key="9">
    <source>
        <dbReference type="PIRSR" id="PIRSR006615-1"/>
    </source>
</evidence>
<proteinExistence type="inferred from homology"/>
<dbReference type="PIRSF" id="PIRSF006615">
    <property type="entry name" value="Zn_crbxpep_Taq"/>
    <property type="match status" value="1"/>
</dbReference>
<comment type="catalytic activity">
    <reaction evidence="6 8">
        <text>Release of a C-terminal amino acid with broad specificity, except for -Pro.</text>
        <dbReference type="EC" id="3.4.17.19"/>
    </reaction>
</comment>
<dbReference type="GO" id="GO:0008270">
    <property type="term" value="F:zinc ion binding"/>
    <property type="evidence" value="ECO:0007669"/>
    <property type="project" value="UniProtKB-ARBA"/>
</dbReference>
<evidence type="ECO:0000256" key="1">
    <source>
        <dbReference type="ARBA" id="ARBA00022645"/>
    </source>
</evidence>
<evidence type="ECO:0000313" key="12">
    <source>
        <dbReference type="Proteomes" id="UP000234845"/>
    </source>
</evidence>
<dbReference type="PANTHER" id="PTHR34217">
    <property type="entry name" value="METAL-DEPENDENT CARBOXYPEPTIDASE"/>
    <property type="match status" value="1"/>
</dbReference>
<evidence type="ECO:0000256" key="5">
    <source>
        <dbReference type="ARBA" id="ARBA00023049"/>
    </source>
</evidence>
<dbReference type="OrthoDB" id="9772308at2"/>
<evidence type="ECO:0000256" key="8">
    <source>
        <dbReference type="PIRNR" id="PIRNR006615"/>
    </source>
</evidence>
<evidence type="ECO:0000256" key="2">
    <source>
        <dbReference type="ARBA" id="ARBA00022670"/>
    </source>
</evidence>
<dbReference type="PROSITE" id="PS52034">
    <property type="entry name" value="PEPTIDASE_M32"/>
    <property type="match status" value="1"/>
</dbReference>
<organism evidence="11 12">
    <name type="scientific">Kineobactrum sediminis</name>
    <dbReference type="NCBI Taxonomy" id="1905677"/>
    <lineage>
        <taxon>Bacteria</taxon>
        <taxon>Pseudomonadati</taxon>
        <taxon>Pseudomonadota</taxon>
        <taxon>Gammaproteobacteria</taxon>
        <taxon>Cellvibrionales</taxon>
        <taxon>Halieaceae</taxon>
        <taxon>Kineobactrum</taxon>
    </lineage>
</organism>
<keyword evidence="3 8" id="KW-0479">Metal-binding</keyword>
<dbReference type="Gene3D" id="1.10.1370.30">
    <property type="match status" value="1"/>
</dbReference>
<feature type="active site" description="Proton donor/acceptor" evidence="10">
    <location>
        <position position="262"/>
    </location>
</feature>
<dbReference type="SUPFAM" id="SSF55486">
    <property type="entry name" value="Metalloproteases ('zincins'), catalytic domain"/>
    <property type="match status" value="1"/>
</dbReference>
<keyword evidence="9" id="KW-0862">Zinc</keyword>
<evidence type="ECO:0000256" key="7">
    <source>
        <dbReference type="ARBA" id="ARBA00061580"/>
    </source>
</evidence>
<dbReference type="GO" id="GO:0004181">
    <property type="term" value="F:metallocarboxypeptidase activity"/>
    <property type="evidence" value="ECO:0007669"/>
    <property type="project" value="UniProtKB-UniRule"/>
</dbReference>
<feature type="binding site" evidence="9">
    <location>
        <position position="265"/>
    </location>
    <ligand>
        <name>Zn(2+)</name>
        <dbReference type="ChEBI" id="CHEBI:29105"/>
        <note>catalytic</note>
    </ligand>
</feature>
<dbReference type="InterPro" id="IPR001333">
    <property type="entry name" value="Peptidase_M32_Taq"/>
</dbReference>
<dbReference type="AlphaFoldDB" id="A0A2N5Y1S3"/>
<keyword evidence="1 8" id="KW-0121">Carboxypeptidase</keyword>
<feature type="binding site" evidence="9">
    <location>
        <position position="291"/>
    </location>
    <ligand>
        <name>Zn(2+)</name>
        <dbReference type="ChEBI" id="CHEBI:29105"/>
        <note>catalytic</note>
    </ligand>
</feature>
<feature type="binding site" evidence="9">
    <location>
        <position position="261"/>
    </location>
    <ligand>
        <name>Zn(2+)</name>
        <dbReference type="ChEBI" id="CHEBI:29105"/>
        <note>catalytic</note>
    </ligand>
</feature>
<sequence>MSNYQKLHQHFARINDLHHVQAVAGWDEAAMMPAGGGEARGQALATLDVLIHGMVTEAGVADWMAGAAQEQLEPWQQANLREIARLYRDATCMPADLVEQQTLATSRSEQAWRRFRAENNWQEMAPLLTEVVNLSRQEASVRADASGLSRYDALLDTYEPDMTSARLDPMFAELKSFLPGLLDEILTEQEARPLVVPGGHFPIESQRLFGLEVMQTMGFDFNHGRLDISHHPFCGGVPSDVRITTRYEANNFVPALMGVIHETGHALYEQGLPADWRDQPVGQALSSGMHESQSLLMEMQACRTREFLHYLTPKIRQAFAGEDAAGPASSEDNLHQLYTRVNRGYIRVDADEVTYPLHVILRYELERDLIEGRMEVRHIPDAWHERMQRYLGLSTEGNYRDGCLQDVHWPAGLFGYFPTYTLGAVTAAQLFAAAREQIPGLMSQIASGDFSTLVAWLRTHVHQQGKFLGFDALLQEATGSALDVSHFRNHLRGRYLDGAA</sequence>
<gene>
    <name evidence="11" type="ORF">CWI75_11310</name>
</gene>
<evidence type="ECO:0000256" key="4">
    <source>
        <dbReference type="ARBA" id="ARBA00022801"/>
    </source>
</evidence>
<evidence type="ECO:0000256" key="3">
    <source>
        <dbReference type="ARBA" id="ARBA00022723"/>
    </source>
</evidence>
<keyword evidence="4 8" id="KW-0378">Hydrolase</keyword>
<dbReference type="Proteomes" id="UP000234845">
    <property type="component" value="Unassembled WGS sequence"/>
</dbReference>
<dbReference type="Pfam" id="PF02074">
    <property type="entry name" value="Peptidase_M32"/>
    <property type="match status" value="1"/>
</dbReference>
<dbReference type="FunFam" id="1.10.1370.30:FF:000003">
    <property type="entry name" value="Thermostable carboxypeptidase 1"/>
    <property type="match status" value="1"/>
</dbReference>
<evidence type="ECO:0000256" key="6">
    <source>
        <dbReference type="ARBA" id="ARBA00052755"/>
    </source>
</evidence>
<reference evidence="12" key="1">
    <citation type="submission" date="2017-11" db="EMBL/GenBank/DDBJ databases">
        <title>The draft genome sequence of Chromatocurvus sp. F02.</title>
        <authorList>
            <person name="Du Z.-J."/>
            <person name="Chang Y.-Q."/>
        </authorList>
    </citation>
    <scope>NUCLEOTIDE SEQUENCE [LARGE SCALE GENOMIC DNA]</scope>
    <source>
        <strain evidence="12">F02</strain>
    </source>
</reference>
<dbReference type="EC" id="3.4.17.19" evidence="8"/>
<comment type="similarity">
    <text evidence="7 8">Belongs to the peptidase M32 family.</text>
</comment>
<keyword evidence="2 8" id="KW-0645">Protease</keyword>
<comment type="caution">
    <text evidence="11">The sequence shown here is derived from an EMBL/GenBank/DDBJ whole genome shotgun (WGS) entry which is preliminary data.</text>
</comment>
<accession>A0A2N5Y1S3</accession>
<dbReference type="CDD" id="cd06460">
    <property type="entry name" value="M32_Taq"/>
    <property type="match status" value="1"/>
</dbReference>
<name>A0A2N5Y1S3_9GAMM</name>